<feature type="compositionally biased region" description="Polar residues" evidence="1">
    <location>
        <begin position="80"/>
        <end position="93"/>
    </location>
</feature>
<evidence type="ECO:0000256" key="1">
    <source>
        <dbReference type="SAM" id="MobiDB-lite"/>
    </source>
</evidence>
<evidence type="ECO:0000313" key="2">
    <source>
        <dbReference type="EMBL" id="GBP87796.1"/>
    </source>
</evidence>
<keyword evidence="3" id="KW-1185">Reference proteome</keyword>
<name>A0A4C1ZH24_EUMVA</name>
<protein>
    <submittedName>
        <fullName evidence="2">Uncharacterized protein</fullName>
    </submittedName>
</protein>
<proteinExistence type="predicted"/>
<comment type="caution">
    <text evidence="2">The sequence shown here is derived from an EMBL/GenBank/DDBJ whole genome shotgun (WGS) entry which is preliminary data.</text>
</comment>
<organism evidence="2 3">
    <name type="scientific">Eumeta variegata</name>
    <name type="common">Bagworm moth</name>
    <name type="synonym">Eumeta japonica</name>
    <dbReference type="NCBI Taxonomy" id="151549"/>
    <lineage>
        <taxon>Eukaryota</taxon>
        <taxon>Metazoa</taxon>
        <taxon>Ecdysozoa</taxon>
        <taxon>Arthropoda</taxon>
        <taxon>Hexapoda</taxon>
        <taxon>Insecta</taxon>
        <taxon>Pterygota</taxon>
        <taxon>Neoptera</taxon>
        <taxon>Endopterygota</taxon>
        <taxon>Lepidoptera</taxon>
        <taxon>Glossata</taxon>
        <taxon>Ditrysia</taxon>
        <taxon>Tineoidea</taxon>
        <taxon>Psychidae</taxon>
        <taxon>Oiketicinae</taxon>
        <taxon>Eumeta</taxon>
    </lineage>
</organism>
<sequence>MFQERGGLNLTQFGKYRRYSSVYAIFPPFLLRFSPIDKSQLTDAERGVTYARRHPLVSRLSLKVLFSHERTREKRETRDSAGSTRFSYKITISRSEKQQQQTQQGH</sequence>
<dbReference type="AlphaFoldDB" id="A0A4C1ZH24"/>
<accession>A0A4C1ZH24</accession>
<evidence type="ECO:0000313" key="3">
    <source>
        <dbReference type="Proteomes" id="UP000299102"/>
    </source>
</evidence>
<dbReference type="Proteomes" id="UP000299102">
    <property type="component" value="Unassembled WGS sequence"/>
</dbReference>
<reference evidence="2 3" key="1">
    <citation type="journal article" date="2019" name="Commun. Biol.">
        <title>The bagworm genome reveals a unique fibroin gene that provides high tensile strength.</title>
        <authorList>
            <person name="Kono N."/>
            <person name="Nakamura H."/>
            <person name="Ohtoshi R."/>
            <person name="Tomita M."/>
            <person name="Numata K."/>
            <person name="Arakawa K."/>
        </authorList>
    </citation>
    <scope>NUCLEOTIDE SEQUENCE [LARGE SCALE GENOMIC DNA]</scope>
</reference>
<dbReference type="EMBL" id="BGZK01001886">
    <property type="protein sequence ID" value="GBP87796.1"/>
    <property type="molecule type" value="Genomic_DNA"/>
</dbReference>
<feature type="region of interest" description="Disordered" evidence="1">
    <location>
        <begin position="71"/>
        <end position="106"/>
    </location>
</feature>
<gene>
    <name evidence="2" type="ORF">EVAR_65859_1</name>
</gene>